<keyword evidence="2" id="KW-0812">Transmembrane</keyword>
<dbReference type="EMBL" id="GL883010">
    <property type="protein sequence ID" value="EGG21433.1"/>
    <property type="molecule type" value="Genomic_DNA"/>
</dbReference>
<evidence type="ECO:0000256" key="2">
    <source>
        <dbReference type="SAM" id="Phobius"/>
    </source>
</evidence>
<feature type="compositionally biased region" description="Basic and acidic residues" evidence="1">
    <location>
        <begin position="145"/>
        <end position="159"/>
    </location>
</feature>
<dbReference type="Proteomes" id="UP000007797">
    <property type="component" value="Unassembled WGS sequence"/>
</dbReference>
<evidence type="ECO:0000256" key="1">
    <source>
        <dbReference type="SAM" id="MobiDB-lite"/>
    </source>
</evidence>
<dbReference type="AlphaFoldDB" id="F4PS50"/>
<reference evidence="4" key="1">
    <citation type="journal article" date="2011" name="Genome Res.">
        <title>Phylogeny-wide analysis of social amoeba genomes highlights ancient origins for complex intercellular communication.</title>
        <authorList>
            <person name="Heidel A.J."/>
            <person name="Lawal H.M."/>
            <person name="Felder M."/>
            <person name="Schilde C."/>
            <person name="Helps N.R."/>
            <person name="Tunggal B."/>
            <person name="Rivero F."/>
            <person name="John U."/>
            <person name="Schleicher M."/>
            <person name="Eichinger L."/>
            <person name="Platzer M."/>
            <person name="Noegel A.A."/>
            <person name="Schaap P."/>
            <person name="Gloeckner G."/>
        </authorList>
    </citation>
    <scope>NUCLEOTIDE SEQUENCE [LARGE SCALE GENOMIC DNA]</scope>
    <source>
        <strain evidence="4">SH3</strain>
    </source>
</reference>
<feature type="transmembrane region" description="Helical" evidence="2">
    <location>
        <begin position="6"/>
        <end position="28"/>
    </location>
</feature>
<dbReference type="GeneID" id="14872691"/>
<name>F4PS50_CACFS</name>
<dbReference type="KEGG" id="dfa:DFA_01317"/>
<keyword evidence="2" id="KW-1133">Transmembrane helix</keyword>
<protein>
    <recommendedName>
        <fullName evidence="5">Transmembrane protein</fullName>
    </recommendedName>
</protein>
<evidence type="ECO:0000313" key="4">
    <source>
        <dbReference type="Proteomes" id="UP000007797"/>
    </source>
</evidence>
<gene>
    <name evidence="3" type="ORF">DFA_01317</name>
</gene>
<accession>F4PS50</accession>
<dbReference type="RefSeq" id="XP_004359283.1">
    <property type="nucleotide sequence ID" value="XM_004359226.1"/>
</dbReference>
<evidence type="ECO:0008006" key="5">
    <source>
        <dbReference type="Google" id="ProtNLM"/>
    </source>
</evidence>
<proteinExistence type="predicted"/>
<organism evidence="3 4">
    <name type="scientific">Cavenderia fasciculata</name>
    <name type="common">Slime mold</name>
    <name type="synonym">Dictyostelium fasciculatum</name>
    <dbReference type="NCBI Taxonomy" id="261658"/>
    <lineage>
        <taxon>Eukaryota</taxon>
        <taxon>Amoebozoa</taxon>
        <taxon>Evosea</taxon>
        <taxon>Eumycetozoa</taxon>
        <taxon>Dictyostelia</taxon>
        <taxon>Acytosteliales</taxon>
        <taxon>Cavenderiaceae</taxon>
        <taxon>Cavenderia</taxon>
    </lineage>
</organism>
<feature type="compositionally biased region" description="Polar residues" evidence="1">
    <location>
        <begin position="126"/>
        <end position="144"/>
    </location>
</feature>
<keyword evidence="2" id="KW-0472">Membrane</keyword>
<evidence type="ECO:0000313" key="3">
    <source>
        <dbReference type="EMBL" id="EGG21433.1"/>
    </source>
</evidence>
<feature type="region of interest" description="Disordered" evidence="1">
    <location>
        <begin position="111"/>
        <end position="167"/>
    </location>
</feature>
<sequence length="167" mass="19135">MSTSPWYKYVIAFFTPVAVGTGITWILMRDGDKDLSQFKQEQPETLKLYHENNVKIMKRIVDSTKGDKIVYFAEKEVEVLPSVSDSTTKNNNSVDAQKGFLSRWFGWGSSSTDTLKQDKPLKQSDAVVTSAPTMVPTKQQANQQKQEDRIKQLQEETKKKQQQQQQK</sequence>
<keyword evidence="4" id="KW-1185">Reference proteome</keyword>
<dbReference type="OrthoDB" id="17625at2759"/>